<accession>A0ABN7WUY2</accession>
<protein>
    <submittedName>
        <fullName evidence="1">28461_t:CDS:1</fullName>
    </submittedName>
</protein>
<gene>
    <name evidence="1" type="ORF">GMARGA_LOCUS35398</name>
</gene>
<reference evidence="1 2" key="1">
    <citation type="submission" date="2021-06" db="EMBL/GenBank/DDBJ databases">
        <authorList>
            <person name="Kallberg Y."/>
            <person name="Tangrot J."/>
            <person name="Rosling A."/>
        </authorList>
    </citation>
    <scope>NUCLEOTIDE SEQUENCE [LARGE SCALE GENOMIC DNA]</scope>
    <source>
        <strain evidence="1 2">120-4 pot B 10/14</strain>
    </source>
</reference>
<name>A0ABN7WUY2_GIGMA</name>
<sequence>FGYDPERTSTDCVIVRHPKKDNLRTSTPINELYNDDNSALEVTIINDPTVREQVTEEATINYAPPVSGYETQNYASDYETQNKQPIMHFCLRPMSQ</sequence>
<evidence type="ECO:0000313" key="2">
    <source>
        <dbReference type="Proteomes" id="UP000789901"/>
    </source>
</evidence>
<dbReference type="EMBL" id="CAJVQB010065657">
    <property type="protein sequence ID" value="CAG8841378.1"/>
    <property type="molecule type" value="Genomic_DNA"/>
</dbReference>
<evidence type="ECO:0000313" key="1">
    <source>
        <dbReference type="EMBL" id="CAG8841378.1"/>
    </source>
</evidence>
<keyword evidence="2" id="KW-1185">Reference proteome</keyword>
<feature type="non-terminal residue" evidence="1">
    <location>
        <position position="1"/>
    </location>
</feature>
<organism evidence="1 2">
    <name type="scientific">Gigaspora margarita</name>
    <dbReference type="NCBI Taxonomy" id="4874"/>
    <lineage>
        <taxon>Eukaryota</taxon>
        <taxon>Fungi</taxon>
        <taxon>Fungi incertae sedis</taxon>
        <taxon>Mucoromycota</taxon>
        <taxon>Glomeromycotina</taxon>
        <taxon>Glomeromycetes</taxon>
        <taxon>Diversisporales</taxon>
        <taxon>Gigasporaceae</taxon>
        <taxon>Gigaspora</taxon>
    </lineage>
</organism>
<proteinExistence type="predicted"/>
<dbReference type="Proteomes" id="UP000789901">
    <property type="component" value="Unassembled WGS sequence"/>
</dbReference>
<comment type="caution">
    <text evidence="1">The sequence shown here is derived from an EMBL/GenBank/DDBJ whole genome shotgun (WGS) entry which is preliminary data.</text>
</comment>